<keyword evidence="6" id="KW-1015">Disulfide bond</keyword>
<dbReference type="GeneID" id="20193311"/>
<dbReference type="Pfam" id="PF07992">
    <property type="entry name" value="Pyr_redox_2"/>
    <property type="match status" value="1"/>
</dbReference>
<keyword evidence="3" id="KW-0285">Flavoprotein</keyword>
<dbReference type="GO" id="GO:0005829">
    <property type="term" value="C:cytosol"/>
    <property type="evidence" value="ECO:0007669"/>
    <property type="project" value="TreeGrafter"/>
</dbReference>
<name>W2PBX8_PHYN3</name>
<dbReference type="Gene3D" id="3.50.50.60">
    <property type="entry name" value="FAD/NAD(P)-binding domain"/>
    <property type="match status" value="1"/>
</dbReference>
<proteinExistence type="inferred from homology"/>
<evidence type="ECO:0000256" key="7">
    <source>
        <dbReference type="ARBA" id="ARBA00023284"/>
    </source>
</evidence>
<dbReference type="VEuPathDB" id="FungiDB:PPTG_24712"/>
<keyword evidence="4" id="KW-0274">FAD</keyword>
<dbReference type="PROSITE" id="PS00076">
    <property type="entry name" value="PYRIDINE_REDOX_1"/>
    <property type="match status" value="1"/>
</dbReference>
<reference evidence="9 10" key="2">
    <citation type="submission" date="2013-11" db="EMBL/GenBank/DDBJ databases">
        <title>The Genome Sequence of Phytophthora parasitica INRA-310.</title>
        <authorList>
            <consortium name="The Broad Institute Genomics Platform"/>
            <person name="Russ C."/>
            <person name="Tyler B."/>
            <person name="Panabieres F."/>
            <person name="Shan W."/>
            <person name="Tripathy S."/>
            <person name="Grunwald N."/>
            <person name="Machado M."/>
            <person name="Johnson C.S."/>
            <person name="Arredondo F."/>
            <person name="Hong C."/>
            <person name="Coffey M."/>
            <person name="Young S.K."/>
            <person name="Zeng Q."/>
            <person name="Gargeya S."/>
            <person name="Fitzgerald M."/>
            <person name="Abouelleil A."/>
            <person name="Alvarado L."/>
            <person name="Chapman S.B."/>
            <person name="Gainer-Dewar J."/>
            <person name="Goldberg J."/>
            <person name="Griggs A."/>
            <person name="Gujja S."/>
            <person name="Hansen M."/>
            <person name="Howarth C."/>
            <person name="Imamovic A."/>
            <person name="Ireland A."/>
            <person name="Larimer J."/>
            <person name="McCowan C."/>
            <person name="Murphy C."/>
            <person name="Pearson M."/>
            <person name="Poon T.W."/>
            <person name="Priest M."/>
            <person name="Roberts A."/>
            <person name="Saif S."/>
            <person name="Shea T."/>
            <person name="Sykes S."/>
            <person name="Wortman J."/>
            <person name="Nusbaum C."/>
            <person name="Birren B."/>
        </authorList>
    </citation>
    <scope>NUCLEOTIDE SEQUENCE [LARGE SCALE GENOMIC DNA]</scope>
    <source>
        <strain evidence="9 10">INRA-310</strain>
    </source>
</reference>
<dbReference type="PANTHER" id="PTHR42737">
    <property type="entry name" value="GLUTATHIONE REDUCTASE"/>
    <property type="match status" value="1"/>
</dbReference>
<dbReference type="GO" id="GO:0005739">
    <property type="term" value="C:mitochondrion"/>
    <property type="evidence" value="ECO:0007669"/>
    <property type="project" value="TreeGrafter"/>
</dbReference>
<evidence type="ECO:0000256" key="6">
    <source>
        <dbReference type="ARBA" id="ARBA00023157"/>
    </source>
</evidence>
<dbReference type="GO" id="GO:0004362">
    <property type="term" value="F:glutathione-disulfide reductase (NADPH) activity"/>
    <property type="evidence" value="ECO:0007669"/>
    <property type="project" value="TreeGrafter"/>
</dbReference>
<dbReference type="InterPro" id="IPR046952">
    <property type="entry name" value="GSHR/TRXR-like"/>
</dbReference>
<dbReference type="GO" id="GO:0034599">
    <property type="term" value="P:cellular response to oxidative stress"/>
    <property type="evidence" value="ECO:0007669"/>
    <property type="project" value="TreeGrafter"/>
</dbReference>
<evidence type="ECO:0000256" key="5">
    <source>
        <dbReference type="ARBA" id="ARBA00023002"/>
    </source>
</evidence>
<accession>W2PBX8</accession>
<evidence type="ECO:0000313" key="9">
    <source>
        <dbReference type="EMBL" id="ETM98165.1"/>
    </source>
</evidence>
<comment type="similarity">
    <text evidence="2">Belongs to the class-I pyridine nucleotide-disulfide oxidoreductase family.</text>
</comment>
<dbReference type="GO" id="GO:0050660">
    <property type="term" value="F:flavin adenine dinucleotide binding"/>
    <property type="evidence" value="ECO:0007669"/>
    <property type="project" value="InterPro"/>
</dbReference>
<dbReference type="PRINTS" id="PR00411">
    <property type="entry name" value="PNDRDTASEI"/>
</dbReference>
<dbReference type="RefSeq" id="XP_008916538.1">
    <property type="nucleotide sequence ID" value="XM_008918290.1"/>
</dbReference>
<dbReference type="OMA" id="VTMAPWG"/>
<evidence type="ECO:0000259" key="8">
    <source>
        <dbReference type="Pfam" id="PF07992"/>
    </source>
</evidence>
<dbReference type="Proteomes" id="UP000018817">
    <property type="component" value="Unassembled WGS sequence"/>
</dbReference>
<gene>
    <name evidence="9" type="ORF">PPTG_24712</name>
</gene>
<organism evidence="9 10">
    <name type="scientific">Phytophthora nicotianae (strain INRA-310)</name>
    <name type="common">Phytophthora parasitica</name>
    <dbReference type="NCBI Taxonomy" id="761204"/>
    <lineage>
        <taxon>Eukaryota</taxon>
        <taxon>Sar</taxon>
        <taxon>Stramenopiles</taxon>
        <taxon>Oomycota</taxon>
        <taxon>Peronosporomycetes</taxon>
        <taxon>Peronosporales</taxon>
        <taxon>Peronosporaceae</taxon>
        <taxon>Phytophthora</taxon>
    </lineage>
</organism>
<dbReference type="InterPro" id="IPR036188">
    <property type="entry name" value="FAD/NAD-bd_sf"/>
</dbReference>
<feature type="non-terminal residue" evidence="9">
    <location>
        <position position="67"/>
    </location>
</feature>
<dbReference type="InterPro" id="IPR012999">
    <property type="entry name" value="Pyr_OxRdtase_I_AS"/>
</dbReference>
<reference evidence="10" key="1">
    <citation type="submission" date="2011-12" db="EMBL/GenBank/DDBJ databases">
        <authorList>
            <consortium name="The Broad Institute Genome Sequencing Platform"/>
            <person name="Russ C."/>
            <person name="Tyler B."/>
            <person name="Panabieres F."/>
            <person name="Shan W."/>
            <person name="Tripathy S."/>
            <person name="Grunwald N."/>
            <person name="Machado M."/>
            <person name="Young S.K."/>
            <person name="Zeng Q."/>
            <person name="Gargeya S."/>
            <person name="Fitzgerald M."/>
            <person name="Haas B."/>
            <person name="Abouelleil A."/>
            <person name="Alvarado L."/>
            <person name="Arachchi H.M."/>
            <person name="Berlin A."/>
            <person name="Chapman S.B."/>
            <person name="Gearin G."/>
            <person name="Goldberg J."/>
            <person name="Griggs A."/>
            <person name="Gujja S."/>
            <person name="Hansen M."/>
            <person name="Heiman D."/>
            <person name="Howarth C."/>
            <person name="Larimer J."/>
            <person name="Lui A."/>
            <person name="MacDonald P.J.P."/>
            <person name="McCowen C."/>
            <person name="Montmayeur A."/>
            <person name="Murphy C."/>
            <person name="Neiman D."/>
            <person name="Pearson M."/>
            <person name="Priest M."/>
            <person name="Roberts A."/>
            <person name="Saif S."/>
            <person name="Shea T."/>
            <person name="Sisk P."/>
            <person name="Stolte C."/>
            <person name="Sykes S."/>
            <person name="Wortman J."/>
            <person name="Nusbaum C."/>
            <person name="Birren B."/>
        </authorList>
    </citation>
    <scope>NUCLEOTIDE SEQUENCE [LARGE SCALE GENOMIC DNA]</scope>
    <source>
        <strain evidence="10">INRA-310</strain>
    </source>
</reference>
<dbReference type="OrthoDB" id="5956163at2759"/>
<keyword evidence="5" id="KW-0560">Oxidoreductase</keyword>
<evidence type="ECO:0000256" key="2">
    <source>
        <dbReference type="ARBA" id="ARBA00007532"/>
    </source>
</evidence>
<dbReference type="InterPro" id="IPR023753">
    <property type="entry name" value="FAD/NAD-binding_dom"/>
</dbReference>
<dbReference type="EMBL" id="KI669735">
    <property type="protein sequence ID" value="ETM98165.1"/>
    <property type="molecule type" value="Genomic_DNA"/>
</dbReference>
<dbReference type="PANTHER" id="PTHR42737:SF2">
    <property type="entry name" value="GLUTATHIONE REDUCTASE"/>
    <property type="match status" value="1"/>
</dbReference>
<protein>
    <recommendedName>
        <fullName evidence="8">FAD/NAD(P)-binding domain-containing protein</fullName>
    </recommendedName>
</protein>
<dbReference type="GO" id="GO:0006749">
    <property type="term" value="P:glutathione metabolic process"/>
    <property type="evidence" value="ECO:0007669"/>
    <property type="project" value="TreeGrafter"/>
</dbReference>
<evidence type="ECO:0000313" key="10">
    <source>
        <dbReference type="Proteomes" id="UP000018817"/>
    </source>
</evidence>
<keyword evidence="7" id="KW-0676">Redox-active center</keyword>
<evidence type="ECO:0000256" key="1">
    <source>
        <dbReference type="ARBA" id="ARBA00001974"/>
    </source>
</evidence>
<dbReference type="SUPFAM" id="SSF51905">
    <property type="entry name" value="FAD/NAD(P)-binding domain"/>
    <property type="match status" value="1"/>
</dbReference>
<dbReference type="AlphaFoldDB" id="W2PBX8"/>
<evidence type="ECO:0000256" key="4">
    <source>
        <dbReference type="ARBA" id="ARBA00022827"/>
    </source>
</evidence>
<sequence>MSTDVVYDYMVIGGGSGGMASARRAATFGAKVLVVERGREFDGMGLGGTCVNFGCVPKKVMFNTAAH</sequence>
<dbReference type="STRING" id="761204.W2PBX8"/>
<dbReference type="GO" id="GO:0045454">
    <property type="term" value="P:cell redox homeostasis"/>
    <property type="evidence" value="ECO:0007669"/>
    <property type="project" value="InterPro"/>
</dbReference>
<comment type="cofactor">
    <cofactor evidence="1">
        <name>FAD</name>
        <dbReference type="ChEBI" id="CHEBI:57692"/>
    </cofactor>
</comment>
<evidence type="ECO:0000256" key="3">
    <source>
        <dbReference type="ARBA" id="ARBA00022630"/>
    </source>
</evidence>
<feature type="domain" description="FAD/NAD(P)-binding" evidence="8">
    <location>
        <begin position="7"/>
        <end position="65"/>
    </location>
</feature>